<dbReference type="RefSeq" id="WP_002653065.1">
    <property type="nucleotide sequence ID" value="NZ_CH672376.1"/>
</dbReference>
<keyword evidence="3 7" id="KW-0436">Ligase</keyword>
<dbReference type="UniPathway" id="UPA00253">
    <property type="reaction ID" value="UER00334"/>
</dbReference>
<comment type="catalytic activity">
    <reaction evidence="7 8">
        <text>deamido-NAD(+) + L-glutamine + ATP + H2O = L-glutamate + AMP + diphosphate + NAD(+) + H(+)</text>
        <dbReference type="Rhea" id="RHEA:24384"/>
        <dbReference type="ChEBI" id="CHEBI:15377"/>
        <dbReference type="ChEBI" id="CHEBI:15378"/>
        <dbReference type="ChEBI" id="CHEBI:29985"/>
        <dbReference type="ChEBI" id="CHEBI:30616"/>
        <dbReference type="ChEBI" id="CHEBI:33019"/>
        <dbReference type="ChEBI" id="CHEBI:57540"/>
        <dbReference type="ChEBI" id="CHEBI:58359"/>
        <dbReference type="ChEBI" id="CHEBI:58437"/>
        <dbReference type="ChEBI" id="CHEBI:456215"/>
        <dbReference type="EC" id="6.3.5.1"/>
    </reaction>
</comment>
<comment type="caution">
    <text evidence="11">The sequence shown here is derived from an EMBL/GenBank/DDBJ whole genome shotgun (WGS) entry which is preliminary data.</text>
</comment>
<comment type="similarity">
    <text evidence="9">Belongs to the NAD synthetase family.</text>
</comment>
<feature type="binding site" evidence="7">
    <location>
        <position position="461"/>
    </location>
    <ligand>
        <name>deamido-NAD(+)</name>
        <dbReference type="ChEBI" id="CHEBI:58437"/>
        <note>ligand shared between two neighboring subunits</note>
    </ligand>
</feature>
<feature type="active site" description="Nucleophile; for glutaminase activity" evidence="7">
    <location>
        <position position="163"/>
    </location>
</feature>
<dbReference type="Proteomes" id="UP000004358">
    <property type="component" value="Unassembled WGS sequence"/>
</dbReference>
<evidence type="ECO:0000256" key="2">
    <source>
        <dbReference type="ARBA" id="ARBA00007145"/>
    </source>
</evidence>
<dbReference type="SUPFAM" id="SSF52402">
    <property type="entry name" value="Adenine nucleotide alpha hydrolases-like"/>
    <property type="match status" value="1"/>
</dbReference>
<dbReference type="InterPro" id="IPR003010">
    <property type="entry name" value="C-N_Hydrolase"/>
</dbReference>
<organism evidence="11 12">
    <name type="scientific">Blastopirellula marina DSM 3645</name>
    <dbReference type="NCBI Taxonomy" id="314230"/>
    <lineage>
        <taxon>Bacteria</taxon>
        <taxon>Pseudomonadati</taxon>
        <taxon>Planctomycetota</taxon>
        <taxon>Planctomycetia</taxon>
        <taxon>Pirellulales</taxon>
        <taxon>Pirellulaceae</taxon>
        <taxon>Blastopirellula</taxon>
    </lineage>
</organism>
<dbReference type="GO" id="GO:0004359">
    <property type="term" value="F:glutaminase activity"/>
    <property type="evidence" value="ECO:0007669"/>
    <property type="project" value="InterPro"/>
</dbReference>
<accession>A3ZW82</accession>
<evidence type="ECO:0000256" key="5">
    <source>
        <dbReference type="ARBA" id="ARBA00022840"/>
    </source>
</evidence>
<dbReference type="eggNOG" id="COG0388">
    <property type="taxonomic scope" value="Bacteria"/>
</dbReference>
<feature type="binding site" evidence="7">
    <location>
        <position position="619"/>
    </location>
    <ligand>
        <name>deamido-NAD(+)</name>
        <dbReference type="ChEBI" id="CHEBI:58437"/>
        <note>ligand shared between two neighboring subunits</note>
    </ligand>
</feature>
<evidence type="ECO:0000259" key="10">
    <source>
        <dbReference type="PROSITE" id="PS50263"/>
    </source>
</evidence>
<keyword evidence="6 7" id="KW-0520">NAD</keyword>
<comment type="similarity">
    <text evidence="2 7 8">In the C-terminal section; belongs to the NAD synthetase family.</text>
</comment>
<sequence>MKLVKVAAAVVNQTPLDWQGNCDRILAAIEEANLNEASILCLPELCITGYGCEDAFLSADVQRTALAMLHMIAPRTRDMFVTLGLPMSYRGVLYNVVAVLADGEIVGFVPKQNLAGDGIHYEPRWFKPWPEGLRAEVELEGRTYPFGDLVFRIDDALIGLEICEDAWVADRPGSRQARIGVDIILNPSASHFAFGKHEIRQRFVLEGSRAFHTSYVYANLLGNEAGRAIYDGDAMIASGGRMLAIGSRLSFHAYLVTTAVIDLDLTRMYRARSDAFRPDYQGSLQPVVRVPFNLPEIEPEPVHFVRAAWETGSDTKKEEFTRAVALGLYDYLRKSHSRGYVVSLSGGADSAATALLCSLSLRMAAKELGFGALKESLQFIPAAKEAESIDALVTATLDCVYQATCNSGETTLQAAQQIAAAIHANFHHFQIDRLVELYTELGAQALGRPLSWATDDIALQNIQARTRSPSVWMLANLRGSLLLSTSNRSEAAVGYATMDGDTSGGLCPIAGIDKAFLRQWLNWMEITGPAGFGPTPELNAINVQAPTAELRPQESKQTDEDDLMPYELLDAIERAAIRDKQSPLETYRQMMALFPQYDEQQLAVWIERFFKLWSRNQWKRERYAPSFHLDDENLDPKTWCRFPILSGGFERELAEMWRAMRGEEEG</sequence>
<feature type="domain" description="CN hydrolase" evidence="10">
    <location>
        <begin position="4"/>
        <end position="263"/>
    </location>
</feature>
<feature type="binding site" evidence="7">
    <location>
        <position position="196"/>
    </location>
    <ligand>
        <name>L-glutamine</name>
        <dbReference type="ChEBI" id="CHEBI:58359"/>
    </ligand>
</feature>
<dbReference type="InterPro" id="IPR022310">
    <property type="entry name" value="NAD/GMP_synthase"/>
</dbReference>
<feature type="binding site" evidence="7">
    <location>
        <position position="485"/>
    </location>
    <ligand>
        <name>ATP</name>
        <dbReference type="ChEBI" id="CHEBI:30616"/>
    </ligand>
</feature>
<dbReference type="EMBL" id="AANZ01000015">
    <property type="protein sequence ID" value="EAQ79110.1"/>
    <property type="molecule type" value="Genomic_DNA"/>
</dbReference>
<feature type="binding site" evidence="7">
    <location>
        <position position="190"/>
    </location>
    <ligand>
        <name>L-glutamine</name>
        <dbReference type="ChEBI" id="CHEBI:58359"/>
    </ligand>
</feature>
<dbReference type="PANTHER" id="PTHR23090:SF9">
    <property type="entry name" value="GLUTAMINE-DEPENDENT NAD(+) SYNTHETASE"/>
    <property type="match status" value="1"/>
</dbReference>
<dbReference type="InterPro" id="IPR003694">
    <property type="entry name" value="NAD_synthase"/>
</dbReference>
<keyword evidence="4 7" id="KW-0547">Nucleotide-binding</keyword>
<feature type="binding site" evidence="7">
    <location>
        <position position="490"/>
    </location>
    <ligand>
        <name>deamido-NAD(+)</name>
        <dbReference type="ChEBI" id="CHEBI:58437"/>
        <note>ligand shared between two neighboring subunits</note>
    </ligand>
</feature>
<dbReference type="Pfam" id="PF02540">
    <property type="entry name" value="NAD_synthase"/>
    <property type="match status" value="1"/>
</dbReference>
<dbReference type="GO" id="GO:0003952">
    <property type="term" value="F:NAD+ synthase (glutamine-hydrolyzing) activity"/>
    <property type="evidence" value="ECO:0007669"/>
    <property type="project" value="UniProtKB-UniRule"/>
</dbReference>
<dbReference type="GO" id="GO:0009435">
    <property type="term" value="P:NAD+ biosynthetic process"/>
    <property type="evidence" value="ECO:0007669"/>
    <property type="project" value="UniProtKB-UniRule"/>
</dbReference>
<dbReference type="eggNOG" id="COG0171">
    <property type="taxonomic scope" value="Bacteria"/>
</dbReference>
<comment type="caution">
    <text evidence="7">Lacks conserved residue(s) required for the propagation of feature annotation.</text>
</comment>
<dbReference type="GO" id="GO:0005737">
    <property type="term" value="C:cytoplasm"/>
    <property type="evidence" value="ECO:0007669"/>
    <property type="project" value="InterPro"/>
</dbReference>
<evidence type="ECO:0000256" key="1">
    <source>
        <dbReference type="ARBA" id="ARBA00005188"/>
    </source>
</evidence>
<evidence type="ECO:0000313" key="11">
    <source>
        <dbReference type="EMBL" id="EAQ79110.1"/>
    </source>
</evidence>
<feature type="active site" description="Proton acceptor; for glutaminase activity" evidence="7">
    <location>
        <position position="44"/>
    </location>
</feature>
<dbReference type="NCBIfam" id="TIGR00552">
    <property type="entry name" value="nadE"/>
    <property type="match status" value="1"/>
</dbReference>
<dbReference type="GO" id="GO:0005524">
    <property type="term" value="F:ATP binding"/>
    <property type="evidence" value="ECO:0007669"/>
    <property type="project" value="UniProtKB-UniRule"/>
</dbReference>
<reference evidence="11 12" key="1">
    <citation type="submission" date="2006-02" db="EMBL/GenBank/DDBJ databases">
        <authorList>
            <person name="Amann R."/>
            <person name="Ferriera S."/>
            <person name="Johnson J."/>
            <person name="Kravitz S."/>
            <person name="Halpern A."/>
            <person name="Remington K."/>
            <person name="Beeson K."/>
            <person name="Tran B."/>
            <person name="Rogers Y.-H."/>
            <person name="Friedman R."/>
            <person name="Venter J.C."/>
        </authorList>
    </citation>
    <scope>NUCLEOTIDE SEQUENCE [LARGE SCALE GENOMIC DNA]</scope>
    <source>
        <strain evidence="11 12">DSM 3645</strain>
    </source>
</reference>
<feature type="active site" description="For glutaminase activity" evidence="7">
    <location>
        <position position="111"/>
    </location>
</feature>
<dbReference type="Gene3D" id="3.60.110.10">
    <property type="entry name" value="Carbon-nitrogen hydrolase"/>
    <property type="match status" value="1"/>
</dbReference>
<comment type="function">
    <text evidence="7">Catalyzes the ATP-dependent amidation of deamido-NAD to form NAD. Uses L-glutamine as a nitrogen source.</text>
</comment>
<dbReference type="InterPro" id="IPR014729">
    <property type="entry name" value="Rossmann-like_a/b/a_fold"/>
</dbReference>
<evidence type="ECO:0000256" key="6">
    <source>
        <dbReference type="ARBA" id="ARBA00023027"/>
    </source>
</evidence>
<evidence type="ECO:0000256" key="8">
    <source>
        <dbReference type="PIRNR" id="PIRNR006630"/>
    </source>
</evidence>
<evidence type="ECO:0000313" key="12">
    <source>
        <dbReference type="Proteomes" id="UP000004358"/>
    </source>
</evidence>
<dbReference type="OrthoDB" id="9803818at2"/>
<evidence type="ECO:0000256" key="9">
    <source>
        <dbReference type="RuleBase" id="RU003811"/>
    </source>
</evidence>
<dbReference type="Pfam" id="PF00795">
    <property type="entry name" value="CN_hydrolase"/>
    <property type="match status" value="1"/>
</dbReference>
<dbReference type="Gene3D" id="3.40.50.620">
    <property type="entry name" value="HUPs"/>
    <property type="match status" value="1"/>
</dbReference>
<dbReference type="InterPro" id="IPR014445">
    <property type="entry name" value="Gln-dep_NAD_synthase"/>
</dbReference>
<dbReference type="InterPro" id="IPR036526">
    <property type="entry name" value="C-N_Hydrolase_sf"/>
</dbReference>
<dbReference type="STRING" id="314230.DSM3645_25844"/>
<dbReference type="HAMAP" id="MF_02090">
    <property type="entry name" value="NadE_glutamine_dep"/>
    <property type="match status" value="1"/>
</dbReference>
<evidence type="ECO:0000256" key="7">
    <source>
        <dbReference type="HAMAP-Rule" id="MF_02090"/>
    </source>
</evidence>
<dbReference type="PIRSF" id="PIRSF006630">
    <property type="entry name" value="NADS_GAT"/>
    <property type="match status" value="1"/>
</dbReference>
<dbReference type="CDD" id="cd07570">
    <property type="entry name" value="GAT_Gln-NAD-synth"/>
    <property type="match status" value="1"/>
</dbReference>
<dbReference type="PANTHER" id="PTHR23090">
    <property type="entry name" value="NH 3 /GLUTAMINE-DEPENDENT NAD + SYNTHETASE"/>
    <property type="match status" value="1"/>
</dbReference>
<dbReference type="EC" id="6.3.5.1" evidence="7 8"/>
<dbReference type="SUPFAM" id="SSF56317">
    <property type="entry name" value="Carbon-nitrogen hydrolase"/>
    <property type="match status" value="1"/>
</dbReference>
<proteinExistence type="inferred from homology"/>
<evidence type="ECO:0000256" key="3">
    <source>
        <dbReference type="ARBA" id="ARBA00022598"/>
    </source>
</evidence>
<dbReference type="AlphaFoldDB" id="A3ZW82"/>
<dbReference type="HOGENOM" id="CLU_011884_2_0_0"/>
<evidence type="ECO:0000256" key="4">
    <source>
        <dbReference type="ARBA" id="ARBA00022741"/>
    </source>
</evidence>
<comment type="pathway">
    <text evidence="1 7 8">Cofactor biosynthesis; NAD(+) biosynthesis; NAD(+) from deamido-NAD(+) (L-Gln route): step 1/1.</text>
</comment>
<keyword evidence="5 7" id="KW-0067">ATP-binding</keyword>
<name>A3ZW82_9BACT</name>
<dbReference type="CDD" id="cd00553">
    <property type="entry name" value="NAD_synthase"/>
    <property type="match status" value="1"/>
</dbReference>
<dbReference type="GO" id="GO:0008795">
    <property type="term" value="F:NAD+ synthase activity"/>
    <property type="evidence" value="ECO:0007669"/>
    <property type="project" value="UniProtKB-UniRule"/>
</dbReference>
<gene>
    <name evidence="7" type="primary">nadE</name>
    <name evidence="11" type="ORF">DSM3645_25844</name>
</gene>
<dbReference type="PROSITE" id="PS50263">
    <property type="entry name" value="CN_HYDROLASE"/>
    <property type="match status" value="1"/>
</dbReference>
<protein>
    <recommendedName>
        <fullName evidence="7 8">Glutamine-dependent NAD(+) synthetase</fullName>
        <ecNumber evidence="7 8">6.3.5.1</ecNumber>
    </recommendedName>
    <alternativeName>
        <fullName evidence="7 8">NAD(+) synthase [glutamine-hydrolyzing]</fullName>
    </alternativeName>
</protein>